<name>A0ABY8FXF4_9ACTO</name>
<evidence type="ECO:0000256" key="3">
    <source>
        <dbReference type="ARBA" id="ARBA00023002"/>
    </source>
</evidence>
<dbReference type="Proteomes" id="UP001215216">
    <property type="component" value="Chromosome"/>
</dbReference>
<evidence type="ECO:0000256" key="2">
    <source>
        <dbReference type="ARBA" id="ARBA00009463"/>
    </source>
</evidence>
<feature type="domain" description="3-hydroxyacyl-CoA dehydrogenase NAD binding" evidence="5">
    <location>
        <begin position="43"/>
        <end position="158"/>
    </location>
</feature>
<keyword evidence="7" id="KW-1185">Reference proteome</keyword>
<evidence type="ECO:0000256" key="1">
    <source>
        <dbReference type="ARBA" id="ARBA00005086"/>
    </source>
</evidence>
<dbReference type="Gene3D" id="3.40.50.720">
    <property type="entry name" value="NAD(P)-binding Rossmann-like Domain"/>
    <property type="match status" value="1"/>
</dbReference>
<comment type="pathway">
    <text evidence="1">Lipid metabolism; butanoate metabolism.</text>
</comment>
<proteinExistence type="inferred from homology"/>
<evidence type="ECO:0000259" key="4">
    <source>
        <dbReference type="Pfam" id="PF00725"/>
    </source>
</evidence>
<dbReference type="RefSeq" id="WP_278012624.1">
    <property type="nucleotide sequence ID" value="NZ_CP121208.1"/>
</dbReference>
<dbReference type="Gene3D" id="1.10.1040.10">
    <property type="entry name" value="N-(1-d-carboxylethyl)-l-norvaline Dehydrogenase, domain 2"/>
    <property type="match status" value="1"/>
</dbReference>
<gene>
    <name evidence="6" type="ORF">P7079_07350</name>
</gene>
<keyword evidence="3" id="KW-0560">Oxidoreductase</keyword>
<dbReference type="SUPFAM" id="SSF48179">
    <property type="entry name" value="6-phosphogluconate dehydrogenase C-terminal domain-like"/>
    <property type="match status" value="1"/>
</dbReference>
<dbReference type="Pfam" id="PF00725">
    <property type="entry name" value="3HCDH"/>
    <property type="match status" value="1"/>
</dbReference>
<dbReference type="InterPro" id="IPR008927">
    <property type="entry name" value="6-PGluconate_DH-like_C_sf"/>
</dbReference>
<evidence type="ECO:0000313" key="6">
    <source>
        <dbReference type="EMBL" id="WFM83199.1"/>
    </source>
</evidence>
<dbReference type="SUPFAM" id="SSF51735">
    <property type="entry name" value="NAD(P)-binding Rossmann-fold domains"/>
    <property type="match status" value="1"/>
</dbReference>
<sequence length="290" mass="31647">MSTALIVGGGLIGMSFAQRFVDAGWDVHIIDVRPKLEHVVKEKFGDRGAFFTDLEAAAKGVDFVQEAGPENLEAKRELFMQLGQLTAEGVVLASSSSAILPSKIAEGNPHANRILIGHPFTPPAIMPVLEVVPGKDTEPQIVDRAMEIYRELGFDPSRLKKEINGFVGNRIQKVIMWEAIALVQEGVIDVEDLDRIVRHSLGLRYAAVGPFEANRLGGGPTGGMRKLVEAIAGDWDTTLAPLQPDLAHMDEVYRQVEEAYGNGESSFAARSETRDAKMRGFLKVIDENEG</sequence>
<feature type="domain" description="3-hydroxyacyl-CoA dehydrogenase C-terminal" evidence="4">
    <location>
        <begin position="165"/>
        <end position="214"/>
    </location>
</feature>
<accession>A0ABY8FXF4</accession>
<evidence type="ECO:0000313" key="7">
    <source>
        <dbReference type="Proteomes" id="UP001215216"/>
    </source>
</evidence>
<dbReference type="EMBL" id="CP121208">
    <property type="protein sequence ID" value="WFM83199.1"/>
    <property type="molecule type" value="Genomic_DNA"/>
</dbReference>
<dbReference type="InterPro" id="IPR036291">
    <property type="entry name" value="NAD(P)-bd_dom_sf"/>
</dbReference>
<evidence type="ECO:0000259" key="5">
    <source>
        <dbReference type="Pfam" id="PF02737"/>
    </source>
</evidence>
<dbReference type="InterPro" id="IPR006176">
    <property type="entry name" value="3-OHacyl-CoA_DH_NAD-bd"/>
</dbReference>
<dbReference type="PANTHER" id="PTHR48075">
    <property type="entry name" value="3-HYDROXYACYL-COA DEHYDROGENASE FAMILY PROTEIN"/>
    <property type="match status" value="1"/>
</dbReference>
<organism evidence="6 7">
    <name type="scientific">Arcanobacterium canis</name>
    <dbReference type="NCBI Taxonomy" id="999183"/>
    <lineage>
        <taxon>Bacteria</taxon>
        <taxon>Bacillati</taxon>
        <taxon>Actinomycetota</taxon>
        <taxon>Actinomycetes</taxon>
        <taxon>Actinomycetales</taxon>
        <taxon>Actinomycetaceae</taxon>
        <taxon>Arcanobacterium</taxon>
    </lineage>
</organism>
<protein>
    <submittedName>
        <fullName evidence="6">3-hydroxyacyl-CoA dehydrogenase NAD-binding domain-containing protein</fullName>
    </submittedName>
</protein>
<dbReference type="InterPro" id="IPR006108">
    <property type="entry name" value="3HC_DH_C"/>
</dbReference>
<dbReference type="Pfam" id="PF02737">
    <property type="entry name" value="3HCDH_N"/>
    <property type="match status" value="1"/>
</dbReference>
<dbReference type="PANTHER" id="PTHR48075:SF5">
    <property type="entry name" value="3-HYDROXYBUTYRYL-COA DEHYDROGENASE"/>
    <property type="match status" value="1"/>
</dbReference>
<comment type="similarity">
    <text evidence="2">Belongs to the 3-hydroxyacyl-CoA dehydrogenase family.</text>
</comment>
<dbReference type="InterPro" id="IPR013328">
    <property type="entry name" value="6PGD_dom2"/>
</dbReference>
<reference evidence="6 7" key="1">
    <citation type="submission" date="2023-03" db="EMBL/GenBank/DDBJ databases">
        <title>Complete genome of Arcanobacterium canis strain DSM 25104 isolated in 2010 from a canine otitis externa in Germany.</title>
        <authorList>
            <person name="Borowiak M."/>
            <person name="Kreitlow A."/>
            <person name="Malorny B."/>
            <person name="Laemmler C."/>
            <person name="Prenger-Berninghoff E."/>
            <person name="Ploetz M."/>
            <person name="Abdulmawjood A."/>
        </authorList>
    </citation>
    <scope>NUCLEOTIDE SEQUENCE [LARGE SCALE GENOMIC DNA]</scope>
    <source>
        <strain evidence="6 7">DSM 25104</strain>
    </source>
</reference>